<proteinExistence type="predicted"/>
<evidence type="ECO:0000313" key="2">
    <source>
        <dbReference type="Proteomes" id="UP000821865"/>
    </source>
</evidence>
<protein>
    <submittedName>
        <fullName evidence="1">Uncharacterized protein</fullName>
    </submittedName>
</protein>
<dbReference type="EMBL" id="CM023471">
    <property type="protein sequence ID" value="KAH7967374.1"/>
    <property type="molecule type" value="Genomic_DNA"/>
</dbReference>
<evidence type="ECO:0000313" key="1">
    <source>
        <dbReference type="EMBL" id="KAH7967374.1"/>
    </source>
</evidence>
<keyword evidence="2" id="KW-1185">Reference proteome</keyword>
<comment type="caution">
    <text evidence="1">The sequence shown here is derived from an EMBL/GenBank/DDBJ whole genome shotgun (WGS) entry which is preliminary data.</text>
</comment>
<sequence>MEYQLARTQTLPRIKSSASGLALMVAREEANSATRSCVQGRRRTLECLWCHVIGAAAMGRRLNLSHLSQEECERILAVIQRDLELRAREKERLGPRLPFGGPRTHGSAPSRPRARWLACFVAHFCFARFGGRLAGLLTVLFVAPRSNAAVLSAARSYGTGSAAGGSRWYLRTARAVPCALLQIQLKCLAVRDAVA</sequence>
<gene>
    <name evidence="1" type="ORF">HPB49_024322</name>
</gene>
<dbReference type="Proteomes" id="UP000821865">
    <property type="component" value="Chromosome 2"/>
</dbReference>
<organism evidence="1 2">
    <name type="scientific">Dermacentor silvarum</name>
    <name type="common">Tick</name>
    <dbReference type="NCBI Taxonomy" id="543639"/>
    <lineage>
        <taxon>Eukaryota</taxon>
        <taxon>Metazoa</taxon>
        <taxon>Ecdysozoa</taxon>
        <taxon>Arthropoda</taxon>
        <taxon>Chelicerata</taxon>
        <taxon>Arachnida</taxon>
        <taxon>Acari</taxon>
        <taxon>Parasitiformes</taxon>
        <taxon>Ixodida</taxon>
        <taxon>Ixodoidea</taxon>
        <taxon>Ixodidae</taxon>
        <taxon>Rhipicephalinae</taxon>
        <taxon>Dermacentor</taxon>
    </lineage>
</organism>
<accession>A0ACB8DH29</accession>
<name>A0ACB8DH29_DERSI</name>
<reference evidence="1" key="1">
    <citation type="submission" date="2020-05" db="EMBL/GenBank/DDBJ databases">
        <title>Large-scale comparative analyses of tick genomes elucidate their genetic diversity and vector capacities.</title>
        <authorList>
            <person name="Jia N."/>
            <person name="Wang J."/>
            <person name="Shi W."/>
            <person name="Du L."/>
            <person name="Sun Y."/>
            <person name="Zhan W."/>
            <person name="Jiang J."/>
            <person name="Wang Q."/>
            <person name="Zhang B."/>
            <person name="Ji P."/>
            <person name="Sakyi L.B."/>
            <person name="Cui X."/>
            <person name="Yuan T."/>
            <person name="Jiang B."/>
            <person name="Yang W."/>
            <person name="Lam T.T.-Y."/>
            <person name="Chang Q."/>
            <person name="Ding S."/>
            <person name="Wang X."/>
            <person name="Zhu J."/>
            <person name="Ruan X."/>
            <person name="Zhao L."/>
            <person name="Wei J."/>
            <person name="Que T."/>
            <person name="Du C."/>
            <person name="Cheng J."/>
            <person name="Dai P."/>
            <person name="Han X."/>
            <person name="Huang E."/>
            <person name="Gao Y."/>
            <person name="Liu J."/>
            <person name="Shao H."/>
            <person name="Ye R."/>
            <person name="Li L."/>
            <person name="Wei W."/>
            <person name="Wang X."/>
            <person name="Wang C."/>
            <person name="Yang T."/>
            <person name="Huo Q."/>
            <person name="Li W."/>
            <person name="Guo W."/>
            <person name="Chen H."/>
            <person name="Zhou L."/>
            <person name="Ni X."/>
            <person name="Tian J."/>
            <person name="Zhou Y."/>
            <person name="Sheng Y."/>
            <person name="Liu T."/>
            <person name="Pan Y."/>
            <person name="Xia L."/>
            <person name="Li J."/>
            <person name="Zhao F."/>
            <person name="Cao W."/>
        </authorList>
    </citation>
    <scope>NUCLEOTIDE SEQUENCE</scope>
    <source>
        <strain evidence="1">Dsil-2018</strain>
    </source>
</reference>